<evidence type="ECO:0000259" key="5">
    <source>
        <dbReference type="Pfam" id="PF22671"/>
    </source>
</evidence>
<evidence type="ECO:0000259" key="4">
    <source>
        <dbReference type="Pfam" id="PF17482"/>
    </source>
</evidence>
<feature type="domain" description="Phage tail sheath protein-like beta-sandwich" evidence="3">
    <location>
        <begin position="92"/>
        <end position="185"/>
    </location>
</feature>
<evidence type="ECO:0000256" key="1">
    <source>
        <dbReference type="ARBA" id="ARBA00008005"/>
    </source>
</evidence>
<dbReference type="Proteomes" id="UP000309676">
    <property type="component" value="Unassembled WGS sequence"/>
</dbReference>
<dbReference type="Gene3D" id="3.40.50.11790">
    <property type="match status" value="1"/>
</dbReference>
<evidence type="ECO:0000259" key="3">
    <source>
        <dbReference type="Pfam" id="PF17481"/>
    </source>
</evidence>
<dbReference type="InterPro" id="IPR020287">
    <property type="entry name" value="Tail_sheath_C"/>
</dbReference>
<dbReference type="Pfam" id="PF17482">
    <property type="entry name" value="Phage_sheath_1C"/>
    <property type="match status" value="1"/>
</dbReference>
<dbReference type="RefSeq" id="WP_138194450.1">
    <property type="nucleotide sequence ID" value="NZ_VCIW01000007.1"/>
</dbReference>
<dbReference type="Pfam" id="PF22671">
    <property type="entry name" value="Gp18_domIII_N"/>
    <property type="match status" value="1"/>
</dbReference>
<proteinExistence type="inferred from homology"/>
<dbReference type="Gene3D" id="3.30.360.90">
    <property type="match status" value="1"/>
</dbReference>
<dbReference type="Gene3D" id="3.30.1370.220">
    <property type="match status" value="1"/>
</dbReference>
<comment type="similarity">
    <text evidence="1">Belongs to the myoviridae tail sheath protein family.</text>
</comment>
<feature type="domain" description="Tail sheath protein subtilisin-like" evidence="2">
    <location>
        <begin position="189"/>
        <end position="341"/>
    </location>
</feature>
<sequence>MAGGTWTLGVEKVRPGLYMNFKIAALERIKSGERGTVTIPLVLNWGQPKTFLRIEKDSDAMELLGYDINDEEMLLVREAKKRAKTLLVYRLNDGNKATGSFGTAPNVTTATAIHAGTRGNDVLITAEDDPSSESGMLVKTLVDGRVVDQQVASAAADLKANAWVTFSGAGAVSSTPGTALTGGTNAAAIGADHTEYLERTETQHFEVIAYPYEDDELKVSFISYIRRMREEEGKKIQGVIAGNATEGVFQNIADYEGIVSVGNGVVLLDGTALTKEQAVAWVAGATAGASIVQSNTYSAYEGAADANPRLKNSQVIDALKKGQFVFVHDGVKVKVEQDINSLVSYSQTRNRRFSKNRVVRVLDAIANDFARVANDSYIGKIDNNADGHALLKAAANQYLRDLQDAGAIQNVDFDNDFAIDKARSVGDEVYVNLSVQPVDSMEKFFFTVEVR</sequence>
<evidence type="ECO:0000313" key="6">
    <source>
        <dbReference type="EMBL" id="TLS51743.1"/>
    </source>
</evidence>
<comment type="caution">
    <text evidence="6">The sequence shown here is derived from an EMBL/GenBank/DDBJ whole genome shotgun (WGS) entry which is preliminary data.</text>
</comment>
<dbReference type="Pfam" id="PF04984">
    <property type="entry name" value="Phage_sheath_1"/>
    <property type="match status" value="1"/>
</dbReference>
<dbReference type="Pfam" id="PF17481">
    <property type="entry name" value="Phage_sheath_domII"/>
    <property type="match status" value="1"/>
</dbReference>
<evidence type="ECO:0000259" key="2">
    <source>
        <dbReference type="Pfam" id="PF04984"/>
    </source>
</evidence>
<feature type="domain" description="Tail sheath protein Gp18-like" evidence="5">
    <location>
        <begin position="34"/>
        <end position="91"/>
    </location>
</feature>
<dbReference type="EMBL" id="VCIW01000007">
    <property type="protein sequence ID" value="TLS51743.1"/>
    <property type="molecule type" value="Genomic_DNA"/>
</dbReference>
<dbReference type="Gene3D" id="2.60.40.4290">
    <property type="match status" value="1"/>
</dbReference>
<dbReference type="AlphaFoldDB" id="A0A5R9GG99"/>
<dbReference type="Gene3D" id="3.30.1490.360">
    <property type="match status" value="1"/>
</dbReference>
<name>A0A5R9GG99_9BACL</name>
<organism evidence="6 7">
    <name type="scientific">Paenibacillus antri</name>
    <dbReference type="NCBI Taxonomy" id="2582848"/>
    <lineage>
        <taxon>Bacteria</taxon>
        <taxon>Bacillati</taxon>
        <taxon>Bacillota</taxon>
        <taxon>Bacilli</taxon>
        <taxon>Bacillales</taxon>
        <taxon>Paenibacillaceae</taxon>
        <taxon>Paenibacillus</taxon>
    </lineage>
</organism>
<dbReference type="InterPro" id="IPR035089">
    <property type="entry name" value="Phage_sheath_subtilisin"/>
</dbReference>
<protein>
    <submittedName>
        <fullName evidence="6">Phage tail sheath protein</fullName>
    </submittedName>
</protein>
<feature type="domain" description="Tail sheath protein C-terminal" evidence="4">
    <location>
        <begin position="350"/>
        <end position="451"/>
    </location>
</feature>
<keyword evidence="7" id="KW-1185">Reference proteome</keyword>
<dbReference type="InterPro" id="IPR054564">
    <property type="entry name" value="Gp18_domIII_N"/>
</dbReference>
<evidence type="ECO:0000313" key="7">
    <source>
        <dbReference type="Proteomes" id="UP000309676"/>
    </source>
</evidence>
<dbReference type="InterPro" id="IPR035326">
    <property type="entry name" value="Beta_sandwich_Seath"/>
</dbReference>
<reference evidence="6 7" key="1">
    <citation type="submission" date="2019-05" db="EMBL/GenBank/DDBJ databases">
        <authorList>
            <person name="Narsing Rao M.P."/>
            <person name="Li W.J."/>
        </authorList>
    </citation>
    <scope>NUCLEOTIDE SEQUENCE [LARGE SCALE GENOMIC DNA]</scope>
    <source>
        <strain evidence="6 7">SYSU_K30003</strain>
    </source>
</reference>
<dbReference type="OrthoDB" id="89060at2"/>
<accession>A0A5R9GG99</accession>
<gene>
    <name evidence="6" type="ORF">FE782_12565</name>
</gene>